<protein>
    <submittedName>
        <fullName evidence="3">Uncharacterized protein</fullName>
    </submittedName>
</protein>
<comment type="caution">
    <text evidence="3">The sequence shown here is derived from an EMBL/GenBank/DDBJ whole genome shotgun (WGS) entry which is preliminary data.</text>
</comment>
<keyword evidence="2" id="KW-0732">Signal</keyword>
<dbReference type="EMBL" id="BMAT01009225">
    <property type="protein sequence ID" value="GFS02074.1"/>
    <property type="molecule type" value="Genomic_DNA"/>
</dbReference>
<reference evidence="3 4" key="1">
    <citation type="journal article" date="2021" name="Elife">
        <title>Chloroplast acquisition without the gene transfer in kleptoplastic sea slugs, Plakobranchus ocellatus.</title>
        <authorList>
            <person name="Maeda T."/>
            <person name="Takahashi S."/>
            <person name="Yoshida T."/>
            <person name="Shimamura S."/>
            <person name="Takaki Y."/>
            <person name="Nagai Y."/>
            <person name="Toyoda A."/>
            <person name="Suzuki Y."/>
            <person name="Arimoto A."/>
            <person name="Ishii H."/>
            <person name="Satoh N."/>
            <person name="Nishiyama T."/>
            <person name="Hasebe M."/>
            <person name="Maruyama T."/>
            <person name="Minagawa J."/>
            <person name="Obokata J."/>
            <person name="Shigenobu S."/>
        </authorList>
    </citation>
    <scope>NUCLEOTIDE SEQUENCE [LARGE SCALE GENOMIC DNA]</scope>
</reference>
<feature type="compositionally biased region" description="Acidic residues" evidence="1">
    <location>
        <begin position="80"/>
        <end position="156"/>
    </location>
</feature>
<evidence type="ECO:0000256" key="2">
    <source>
        <dbReference type="SAM" id="SignalP"/>
    </source>
</evidence>
<keyword evidence="4" id="KW-1185">Reference proteome</keyword>
<evidence type="ECO:0000313" key="4">
    <source>
        <dbReference type="Proteomes" id="UP000762676"/>
    </source>
</evidence>
<evidence type="ECO:0000313" key="3">
    <source>
        <dbReference type="EMBL" id="GFS02074.1"/>
    </source>
</evidence>
<organism evidence="3 4">
    <name type="scientific">Elysia marginata</name>
    <dbReference type="NCBI Taxonomy" id="1093978"/>
    <lineage>
        <taxon>Eukaryota</taxon>
        <taxon>Metazoa</taxon>
        <taxon>Spiralia</taxon>
        <taxon>Lophotrochozoa</taxon>
        <taxon>Mollusca</taxon>
        <taxon>Gastropoda</taxon>
        <taxon>Heterobranchia</taxon>
        <taxon>Euthyneura</taxon>
        <taxon>Panpulmonata</taxon>
        <taxon>Sacoglossa</taxon>
        <taxon>Placobranchoidea</taxon>
        <taxon>Plakobranchidae</taxon>
        <taxon>Elysia</taxon>
    </lineage>
</organism>
<proteinExistence type="predicted"/>
<evidence type="ECO:0000256" key="1">
    <source>
        <dbReference type="SAM" id="MobiDB-lite"/>
    </source>
</evidence>
<sequence length="156" mass="17058">MATTALVVLFCFIRTHRTGLTTPRSLRFPWGSSEACNITHYREGLELGSNRSTSAAPDVSSWVVIGTVTRDADDNVCGNGEEDNDDNNDNGDDDDLNDDNGDDEEEDNDNLCNNDDNDAGDDDDYDDDDGDSDDDDDNDNDGDNDDDEDDDDGILC</sequence>
<feature type="region of interest" description="Disordered" evidence="1">
    <location>
        <begin position="70"/>
        <end position="156"/>
    </location>
</feature>
<name>A0AAV4HVS8_9GAST</name>
<dbReference type="AlphaFoldDB" id="A0AAV4HVS8"/>
<gene>
    <name evidence="3" type="ORF">ElyMa_004597700</name>
</gene>
<feature type="signal peptide" evidence="2">
    <location>
        <begin position="1"/>
        <end position="18"/>
    </location>
</feature>
<feature type="chain" id="PRO_5043327036" evidence="2">
    <location>
        <begin position="19"/>
        <end position="156"/>
    </location>
</feature>
<dbReference type="Proteomes" id="UP000762676">
    <property type="component" value="Unassembled WGS sequence"/>
</dbReference>
<accession>A0AAV4HVS8</accession>